<dbReference type="InterPro" id="IPR004600">
    <property type="entry name" value="TFIIH_Tfb4/GTF2H3"/>
</dbReference>
<evidence type="ECO:0000256" key="1">
    <source>
        <dbReference type="ARBA" id="ARBA00002817"/>
    </source>
</evidence>
<evidence type="ECO:0000256" key="9">
    <source>
        <dbReference type="ARBA" id="ARBA00023015"/>
    </source>
</evidence>
<evidence type="ECO:0000256" key="3">
    <source>
        <dbReference type="ARBA" id="ARBA00005273"/>
    </source>
</evidence>
<evidence type="ECO:0000313" key="17">
    <source>
        <dbReference type="Proteomes" id="UP001316803"/>
    </source>
</evidence>
<keyword evidence="11 14" id="KW-0234">DNA repair</keyword>
<dbReference type="GO" id="GO:0006355">
    <property type="term" value="P:regulation of DNA-templated transcription"/>
    <property type="evidence" value="ECO:0007669"/>
    <property type="project" value="InterPro"/>
</dbReference>
<dbReference type="GO" id="GO:0000439">
    <property type="term" value="C:transcription factor TFIIH core complex"/>
    <property type="evidence" value="ECO:0007669"/>
    <property type="project" value="UniProtKB-UniRule"/>
</dbReference>
<keyword evidence="10 14" id="KW-0804">Transcription</keyword>
<reference evidence="16 17" key="1">
    <citation type="submission" date="2022-12" db="EMBL/GenBank/DDBJ databases">
        <title>Genomic features and morphological characterization of a novel Knufia sp. strain isolated from spacecraft assembly facility.</title>
        <authorList>
            <person name="Teixeira M."/>
            <person name="Chander A.M."/>
            <person name="Stajich J.E."/>
            <person name="Venkateswaran K."/>
        </authorList>
    </citation>
    <scope>NUCLEOTIDE SEQUENCE [LARGE SCALE GENOMIC DNA]</scope>
    <source>
        <strain evidence="16 17">FJI-L2-BK-P2</strain>
    </source>
</reference>
<evidence type="ECO:0000256" key="13">
    <source>
        <dbReference type="ARBA" id="ARBA00033341"/>
    </source>
</evidence>
<keyword evidence="12 14" id="KW-0539">Nucleus</keyword>
<evidence type="ECO:0000256" key="2">
    <source>
        <dbReference type="ARBA" id="ARBA00004123"/>
    </source>
</evidence>
<evidence type="ECO:0000256" key="5">
    <source>
        <dbReference type="ARBA" id="ARBA00022723"/>
    </source>
</evidence>
<dbReference type="GO" id="GO:0006289">
    <property type="term" value="P:nucleotide-excision repair"/>
    <property type="evidence" value="ECO:0007669"/>
    <property type="project" value="UniProtKB-UniRule"/>
</dbReference>
<feature type="region of interest" description="Disordered" evidence="15">
    <location>
        <begin position="86"/>
        <end position="141"/>
    </location>
</feature>
<keyword evidence="6 14" id="KW-0227">DNA damage</keyword>
<keyword evidence="5 14" id="KW-0479">Metal-binding</keyword>
<evidence type="ECO:0000256" key="10">
    <source>
        <dbReference type="ARBA" id="ARBA00023163"/>
    </source>
</evidence>
<keyword evidence="9 14" id="KW-0805">Transcription regulation</keyword>
<feature type="region of interest" description="Disordered" evidence="15">
    <location>
        <begin position="271"/>
        <end position="294"/>
    </location>
</feature>
<feature type="region of interest" description="Disordered" evidence="15">
    <location>
        <begin position="433"/>
        <end position="452"/>
    </location>
</feature>
<gene>
    <name evidence="16" type="primary">TFB4</name>
    <name evidence="16" type="ORF">OHC33_003283</name>
</gene>
<accession>A0AAN8IQ39</accession>
<keyword evidence="17" id="KW-1185">Reference proteome</keyword>
<dbReference type="PANTHER" id="PTHR12831">
    <property type="entry name" value="TRANSCRIPTION INITIATION FACTOR IIH TFIIH , POLYPEPTIDE 3-RELATED"/>
    <property type="match status" value="1"/>
</dbReference>
<proteinExistence type="inferred from homology"/>
<dbReference type="EMBL" id="JAKLMC020000006">
    <property type="protein sequence ID" value="KAK5955642.1"/>
    <property type="molecule type" value="Genomic_DNA"/>
</dbReference>
<comment type="subunit">
    <text evidence="14">Component of the 7-subunit TFIIH core complex composed of XPB/SSL2, XPD/RAD3, SSL1, TFB1, TFB2, TFB4 and TFB5, which is active in NER. The core complex associates with the 3-subunit CTD-kinase module TFIIK composed of CCL1, KIN28 and TFB3 to form the 10-subunit holoenzyme (holo-TFIIH) active in transcription.</text>
</comment>
<evidence type="ECO:0000256" key="6">
    <source>
        <dbReference type="ARBA" id="ARBA00022763"/>
    </source>
</evidence>
<dbReference type="GO" id="GO:0008270">
    <property type="term" value="F:zinc ion binding"/>
    <property type="evidence" value="ECO:0007669"/>
    <property type="project" value="UniProtKB-KW"/>
</dbReference>
<dbReference type="PANTHER" id="PTHR12831:SF0">
    <property type="entry name" value="GENERAL TRANSCRIPTION FACTOR IIH SUBUNIT 3"/>
    <property type="match status" value="1"/>
</dbReference>
<sequence length="452" mass="48631">MDGADGSQHFSNELPASGEQSASLLTIILDTNPAAWALIDSVLPISSAVANLLVFINAHLACNYTNQVAVIASHCDKAQWLYPTAAVQKPPQKQQQHSSRDLSENDEDDGPTNRNKRVKLNGNGTSMAKDGPSISETESNKYRPYRLIEEELVRNLRSLMSSTSPNTLHQTTSTKIAGALTLALSYINRRSQEYQESLTGLSSSLADQSAATATDPNSNSTNALQSRILIVTLSPSTDLAHQYIPIMNSIFACQRLNIPIDVLQLPLLPTDPKQKQTQTQPQPPPTTDTPAPSQTSTVFLQQASDATHGIFILAHLTPTPSTTPTTTNIAPTSMLTYLLTSFLPTPTSRLHLITPTRVDVDFRAACFCHRNIIPIGYVCSICLSIFCEESLEALNKEGCLTCGTQLSVRGSGVGSMGKTPVVVVAKKKRKKRRVDGVASGVGTPRGDTPVGA</sequence>
<evidence type="ECO:0000313" key="16">
    <source>
        <dbReference type="EMBL" id="KAK5955642.1"/>
    </source>
</evidence>
<name>A0AAN8IQ39_9EURO</name>
<dbReference type="InterPro" id="IPR036465">
    <property type="entry name" value="vWFA_dom_sf"/>
</dbReference>
<dbReference type="AlphaFoldDB" id="A0AAN8IQ39"/>
<dbReference type="GO" id="GO:0005675">
    <property type="term" value="C:transcription factor TFIIH holo complex"/>
    <property type="evidence" value="ECO:0007669"/>
    <property type="project" value="UniProtKB-UniRule"/>
</dbReference>
<protein>
    <recommendedName>
        <fullName evidence="4 14">General transcription and DNA repair factor IIH subunit TFB4</fullName>
        <shortName evidence="14">TFIIH subunit TFB4</shortName>
    </recommendedName>
    <alternativeName>
        <fullName evidence="13 14">RNA polymerase II transcription factor B subunit 4</fullName>
    </alternativeName>
</protein>
<evidence type="ECO:0000256" key="8">
    <source>
        <dbReference type="ARBA" id="ARBA00022833"/>
    </source>
</evidence>
<dbReference type="Pfam" id="PF03850">
    <property type="entry name" value="Tfb4"/>
    <property type="match status" value="2"/>
</dbReference>
<evidence type="ECO:0000256" key="7">
    <source>
        <dbReference type="ARBA" id="ARBA00022771"/>
    </source>
</evidence>
<comment type="subcellular location">
    <subcellularLocation>
        <location evidence="2 14">Nucleus</location>
    </subcellularLocation>
</comment>
<keyword evidence="8 14" id="KW-0862">Zinc</keyword>
<dbReference type="Proteomes" id="UP001316803">
    <property type="component" value="Unassembled WGS sequence"/>
</dbReference>
<evidence type="ECO:0000256" key="14">
    <source>
        <dbReference type="RuleBase" id="RU368090"/>
    </source>
</evidence>
<comment type="caution">
    <text evidence="16">The sequence shown here is derived from an EMBL/GenBank/DDBJ whole genome shotgun (WGS) entry which is preliminary data.</text>
</comment>
<dbReference type="Gene3D" id="3.40.50.410">
    <property type="entry name" value="von Willebrand factor, type A domain"/>
    <property type="match status" value="1"/>
</dbReference>
<comment type="function">
    <text evidence="1 14">Component of the general transcription and DNA repair factor IIH (TFIIH) core complex, which is involved in general and transcription-coupled nucleotide excision repair (NER) of damaged DNA and, when complexed to TFIIK, in RNA transcription by RNA polymerase II. In NER, TFIIH acts by opening DNA around the lesion to allow the excision of the damaged oligonucleotide and its replacement by a new DNA fragment. In transcription, TFIIH has an essential role in transcription initiation. When the pre-initiation complex (PIC) has been established, TFIIH is required for promoter opening and promoter escape. Phosphorylation of the C-terminal tail (CTD) of the largest subunit of RNA polymerase II by the kinase module TFIIK controls the initiation of transcription.</text>
</comment>
<comment type="similarity">
    <text evidence="3 14">Belongs to the TFB4 family.</text>
</comment>
<evidence type="ECO:0000256" key="15">
    <source>
        <dbReference type="SAM" id="MobiDB-lite"/>
    </source>
</evidence>
<keyword evidence="7 14" id="KW-0863">Zinc-finger</keyword>
<organism evidence="16 17">
    <name type="scientific">Knufia fluminis</name>
    <dbReference type="NCBI Taxonomy" id="191047"/>
    <lineage>
        <taxon>Eukaryota</taxon>
        <taxon>Fungi</taxon>
        <taxon>Dikarya</taxon>
        <taxon>Ascomycota</taxon>
        <taxon>Pezizomycotina</taxon>
        <taxon>Eurotiomycetes</taxon>
        <taxon>Chaetothyriomycetidae</taxon>
        <taxon>Chaetothyriales</taxon>
        <taxon>Trichomeriaceae</taxon>
        <taxon>Knufia</taxon>
    </lineage>
</organism>
<evidence type="ECO:0000256" key="11">
    <source>
        <dbReference type="ARBA" id="ARBA00023204"/>
    </source>
</evidence>
<evidence type="ECO:0000256" key="12">
    <source>
        <dbReference type="ARBA" id="ARBA00023242"/>
    </source>
</evidence>
<evidence type="ECO:0000256" key="4">
    <source>
        <dbReference type="ARBA" id="ARBA00021280"/>
    </source>
</evidence>